<dbReference type="OrthoDB" id="3824918at2"/>
<dbReference type="Pfam" id="PF10756">
    <property type="entry name" value="bPH_6"/>
    <property type="match status" value="1"/>
</dbReference>
<keyword evidence="1" id="KW-0812">Transmembrane</keyword>
<evidence type="ECO:0000259" key="2">
    <source>
        <dbReference type="Pfam" id="PF10756"/>
    </source>
</evidence>
<feature type="transmembrane region" description="Helical" evidence="1">
    <location>
        <begin position="36"/>
        <end position="54"/>
    </location>
</feature>
<protein>
    <recommendedName>
        <fullName evidence="2">Low molecular weight protein antigen 6 PH domain-containing protein</fullName>
    </recommendedName>
</protein>
<accession>A0A2N6VQK1</accession>
<keyword evidence="1" id="KW-0472">Membrane</keyword>
<name>A0A2N6VQK1_9MICO</name>
<comment type="caution">
    <text evidence="3">The sequence shown here is derived from an EMBL/GenBank/DDBJ whole genome shotgun (WGS) entry which is preliminary data.</text>
</comment>
<reference evidence="3 4" key="1">
    <citation type="submission" date="2017-09" db="EMBL/GenBank/DDBJ databases">
        <title>Bacterial strain isolated from the female urinary microbiota.</title>
        <authorList>
            <person name="Thomas-White K."/>
            <person name="Kumar N."/>
            <person name="Forster S."/>
            <person name="Putonti C."/>
            <person name="Lawley T."/>
            <person name="Wolfe A.J."/>
        </authorList>
    </citation>
    <scope>NUCLEOTIDE SEQUENCE [LARGE SCALE GENOMIC DNA]</scope>
    <source>
        <strain evidence="3 4">UMB1301</strain>
    </source>
</reference>
<dbReference type="Proteomes" id="UP000235598">
    <property type="component" value="Unassembled WGS sequence"/>
</dbReference>
<organism evidence="3 4">
    <name type="scientific">Brevibacterium paucivorans</name>
    <dbReference type="NCBI Taxonomy" id="170994"/>
    <lineage>
        <taxon>Bacteria</taxon>
        <taxon>Bacillati</taxon>
        <taxon>Actinomycetota</taxon>
        <taxon>Actinomycetes</taxon>
        <taxon>Micrococcales</taxon>
        <taxon>Brevibacteriaceae</taxon>
        <taxon>Brevibacterium</taxon>
    </lineage>
</organism>
<gene>
    <name evidence="3" type="ORF">CJ199_03395</name>
</gene>
<dbReference type="AlphaFoldDB" id="A0A2N6VQK1"/>
<feature type="domain" description="Low molecular weight protein antigen 6 PH" evidence="2">
    <location>
        <begin position="63"/>
        <end position="124"/>
    </location>
</feature>
<keyword evidence="1" id="KW-1133">Transmembrane helix</keyword>
<sequence>MRALCFTLAPIVVLAYLALSIALTVIEWKSWHGYDIVWMNLLGLLFGFVVWRVGAIEARPSQKGLTVRNIFSTHFYEWNQIIDAHLPLSSSWAVLDLNDGTTTSVMAIQHSDAGRARSEINRLRTLIETNTKGEQ</sequence>
<evidence type="ECO:0000256" key="1">
    <source>
        <dbReference type="SAM" id="Phobius"/>
    </source>
</evidence>
<dbReference type="RefSeq" id="WP_102238066.1">
    <property type="nucleotide sequence ID" value="NZ_PNHK01000001.1"/>
</dbReference>
<evidence type="ECO:0000313" key="3">
    <source>
        <dbReference type="EMBL" id="PMD06421.1"/>
    </source>
</evidence>
<dbReference type="EMBL" id="PNHK01000001">
    <property type="protein sequence ID" value="PMD06421.1"/>
    <property type="molecule type" value="Genomic_DNA"/>
</dbReference>
<evidence type="ECO:0000313" key="4">
    <source>
        <dbReference type="Proteomes" id="UP000235598"/>
    </source>
</evidence>
<dbReference type="InterPro" id="IPR019692">
    <property type="entry name" value="CFP-6_PH"/>
</dbReference>
<proteinExistence type="predicted"/>